<dbReference type="AlphaFoldDB" id="A0AAU0US09"/>
<dbReference type="Pfam" id="PF02049">
    <property type="entry name" value="FliE"/>
    <property type="match status" value="1"/>
</dbReference>
<evidence type="ECO:0000256" key="1">
    <source>
        <dbReference type="ARBA" id="ARBA00004117"/>
    </source>
</evidence>
<name>A0AAU0US09_9FIRM</name>
<evidence type="ECO:0000256" key="2">
    <source>
        <dbReference type="ARBA" id="ARBA00009272"/>
    </source>
</evidence>
<reference evidence="6 7" key="1">
    <citation type="submission" date="2023-04" db="EMBL/GenBank/DDBJ databases">
        <authorList>
            <person name="Hsu D."/>
        </authorList>
    </citation>
    <scope>NUCLEOTIDE SEQUENCE [LARGE SCALE GENOMIC DNA]</scope>
    <source>
        <strain evidence="6 7">MK1</strain>
    </source>
</reference>
<dbReference type="Proteomes" id="UP001329915">
    <property type="component" value="Chromosome"/>
</dbReference>
<gene>
    <name evidence="4 6" type="primary">fliE</name>
    <name evidence="6" type="ORF">MFMK1_003483</name>
</gene>
<proteinExistence type="inferred from homology"/>
<evidence type="ECO:0000313" key="7">
    <source>
        <dbReference type="Proteomes" id="UP001329915"/>
    </source>
</evidence>
<comment type="similarity">
    <text evidence="2 4">Belongs to the FliE family.</text>
</comment>
<keyword evidence="3 4" id="KW-0975">Bacterial flagellum</keyword>
<dbReference type="PANTHER" id="PTHR34653">
    <property type="match status" value="1"/>
</dbReference>
<dbReference type="KEGG" id="dbc:MFMK1_003483"/>
<evidence type="ECO:0000256" key="4">
    <source>
        <dbReference type="HAMAP-Rule" id="MF_00724"/>
    </source>
</evidence>
<keyword evidence="6" id="KW-0969">Cilium</keyword>
<dbReference type="RefSeq" id="WP_366922996.1">
    <property type="nucleotide sequence ID" value="NZ_CP121694.1"/>
</dbReference>
<dbReference type="InterPro" id="IPR001624">
    <property type="entry name" value="FliE"/>
</dbReference>
<accession>A0AAU0US09</accession>
<dbReference type="EMBL" id="CP121694">
    <property type="protein sequence ID" value="WRO23620.1"/>
    <property type="molecule type" value="Genomic_DNA"/>
</dbReference>
<dbReference type="GO" id="GO:0005198">
    <property type="term" value="F:structural molecule activity"/>
    <property type="evidence" value="ECO:0007669"/>
    <property type="project" value="UniProtKB-UniRule"/>
</dbReference>
<organism evidence="6 7">
    <name type="scientific">Metallumcola ferriviriculae</name>
    <dbReference type="NCBI Taxonomy" id="3039180"/>
    <lineage>
        <taxon>Bacteria</taxon>
        <taxon>Bacillati</taxon>
        <taxon>Bacillota</taxon>
        <taxon>Clostridia</taxon>
        <taxon>Neomoorellales</taxon>
        <taxon>Desulfitibacteraceae</taxon>
        <taxon>Metallumcola</taxon>
    </lineage>
</organism>
<comment type="subcellular location">
    <subcellularLocation>
        <location evidence="1 4">Bacterial flagellum basal body</location>
    </subcellularLocation>
</comment>
<evidence type="ECO:0000256" key="3">
    <source>
        <dbReference type="ARBA" id="ARBA00023143"/>
    </source>
</evidence>
<dbReference type="GO" id="GO:0009425">
    <property type="term" value="C:bacterial-type flagellum basal body"/>
    <property type="evidence" value="ECO:0007669"/>
    <property type="project" value="UniProtKB-SubCell"/>
</dbReference>
<dbReference type="GO" id="GO:0003774">
    <property type="term" value="F:cytoskeletal motor activity"/>
    <property type="evidence" value="ECO:0007669"/>
    <property type="project" value="InterPro"/>
</dbReference>
<dbReference type="HAMAP" id="MF_00724">
    <property type="entry name" value="FliE"/>
    <property type="match status" value="1"/>
</dbReference>
<evidence type="ECO:0000313" key="6">
    <source>
        <dbReference type="EMBL" id="WRO23620.1"/>
    </source>
</evidence>
<dbReference type="PRINTS" id="PR01006">
    <property type="entry name" value="FLGHOOKFLIE"/>
</dbReference>
<dbReference type="NCBIfam" id="TIGR00205">
    <property type="entry name" value="fliE"/>
    <property type="match status" value="1"/>
</dbReference>
<dbReference type="PANTHER" id="PTHR34653:SF1">
    <property type="entry name" value="FLAGELLAR HOOK-BASAL BODY COMPLEX PROTEIN FLIE"/>
    <property type="match status" value="1"/>
</dbReference>
<evidence type="ECO:0000256" key="5">
    <source>
        <dbReference type="NCBIfam" id="TIGR00205"/>
    </source>
</evidence>
<sequence length="101" mass="11252">MKVDLQTVNPLQTAFKAAGNSKIGETNEGPSFADQLKKAFYEVNDMQVRADKITEQFVAGKVEDIHQVTVATEQANLALQLTVQVRNKIVEAYQEIARMQV</sequence>
<keyword evidence="6" id="KW-0966">Cell projection</keyword>
<keyword evidence="7" id="KW-1185">Reference proteome</keyword>
<protein>
    <recommendedName>
        <fullName evidence="4 5">Flagellar hook-basal body complex protein FliE</fullName>
    </recommendedName>
</protein>
<keyword evidence="6" id="KW-0282">Flagellum</keyword>
<dbReference type="GO" id="GO:0071973">
    <property type="term" value="P:bacterial-type flagellum-dependent cell motility"/>
    <property type="evidence" value="ECO:0007669"/>
    <property type="project" value="InterPro"/>
</dbReference>